<feature type="transmembrane region" description="Helical" evidence="6">
    <location>
        <begin position="52"/>
        <end position="79"/>
    </location>
</feature>
<feature type="transmembrane region" description="Helical" evidence="6">
    <location>
        <begin position="128"/>
        <end position="152"/>
    </location>
</feature>
<evidence type="ECO:0000256" key="2">
    <source>
        <dbReference type="ARBA" id="ARBA00006143"/>
    </source>
</evidence>
<dbReference type="GO" id="GO:0016020">
    <property type="term" value="C:membrane"/>
    <property type="evidence" value="ECO:0007669"/>
    <property type="project" value="UniProtKB-SubCell"/>
</dbReference>
<evidence type="ECO:0000256" key="4">
    <source>
        <dbReference type="ARBA" id="ARBA00022989"/>
    </source>
</evidence>
<dbReference type="GO" id="GO:0017004">
    <property type="term" value="P:cytochrome complex assembly"/>
    <property type="evidence" value="ECO:0007669"/>
    <property type="project" value="InterPro"/>
</dbReference>
<feature type="domain" description="Cytochrome C biogenesis protein transmembrane" evidence="7">
    <location>
        <begin position="7"/>
        <end position="187"/>
    </location>
</feature>
<feature type="transmembrane region" description="Helical" evidence="6">
    <location>
        <begin position="7"/>
        <end position="32"/>
    </location>
</feature>
<dbReference type="PANTHER" id="PTHR31272:SF4">
    <property type="entry name" value="CYTOCHROME C-TYPE BIOGENESIS PROTEIN HI_1454-RELATED"/>
    <property type="match status" value="1"/>
</dbReference>
<sequence>MIDVNFFSALLGGLLTFLAPCTLPLIPAYLAFIGGANNKNSPAHPSLFSQAVFFVLGFTMVFMVYGLASGMLGNFLILYRKELAQVGGIIIILFGLSMLHYIKFPTLFSFSGKPLPKMIHPGTRPGAFALGFLFALGWSPCIGPILGTILLLAATSATALHGAFLLGVYSLGLGIPFLIVAYMYGAAFTYVKTLERYVPLLSQVGAWMLIGIGLLLLLGQFGVLGSWANGFSSDSGYGGLVNYM</sequence>
<accession>A0A1G2E0P5</accession>
<evidence type="ECO:0000256" key="5">
    <source>
        <dbReference type="ARBA" id="ARBA00023136"/>
    </source>
</evidence>
<dbReference type="InterPro" id="IPR051790">
    <property type="entry name" value="Cytochrome_c-biogenesis_DsbD"/>
</dbReference>
<gene>
    <name evidence="8" type="ORF">A2494_01365</name>
</gene>
<feature type="transmembrane region" description="Helical" evidence="6">
    <location>
        <begin position="164"/>
        <end position="184"/>
    </location>
</feature>
<evidence type="ECO:0000256" key="6">
    <source>
        <dbReference type="SAM" id="Phobius"/>
    </source>
</evidence>
<comment type="caution">
    <text evidence="8">The sequence shown here is derived from an EMBL/GenBank/DDBJ whole genome shotgun (WGS) entry which is preliminary data.</text>
</comment>
<dbReference type="Proteomes" id="UP000178106">
    <property type="component" value="Unassembled WGS sequence"/>
</dbReference>
<organism evidence="8 9">
    <name type="scientific">Candidatus Lloydbacteria bacterium RIFOXYC12_FULL_46_25</name>
    <dbReference type="NCBI Taxonomy" id="1798670"/>
    <lineage>
        <taxon>Bacteria</taxon>
        <taxon>Candidatus Lloydiibacteriota</taxon>
    </lineage>
</organism>
<dbReference type="Pfam" id="PF02683">
    <property type="entry name" value="DsbD_TM"/>
    <property type="match status" value="1"/>
</dbReference>
<feature type="transmembrane region" description="Helical" evidence="6">
    <location>
        <begin position="204"/>
        <end position="224"/>
    </location>
</feature>
<dbReference type="PANTHER" id="PTHR31272">
    <property type="entry name" value="CYTOCHROME C-TYPE BIOGENESIS PROTEIN HI_1454-RELATED"/>
    <property type="match status" value="1"/>
</dbReference>
<keyword evidence="5 6" id="KW-0472">Membrane</keyword>
<evidence type="ECO:0000313" key="9">
    <source>
        <dbReference type="Proteomes" id="UP000178106"/>
    </source>
</evidence>
<evidence type="ECO:0000259" key="7">
    <source>
        <dbReference type="Pfam" id="PF02683"/>
    </source>
</evidence>
<name>A0A1G2E0P5_9BACT</name>
<feature type="transmembrane region" description="Helical" evidence="6">
    <location>
        <begin position="86"/>
        <end position="108"/>
    </location>
</feature>
<proteinExistence type="inferred from homology"/>
<keyword evidence="3 6" id="KW-0812">Transmembrane</keyword>
<evidence type="ECO:0000256" key="3">
    <source>
        <dbReference type="ARBA" id="ARBA00022692"/>
    </source>
</evidence>
<evidence type="ECO:0000313" key="8">
    <source>
        <dbReference type="EMBL" id="OGZ19387.1"/>
    </source>
</evidence>
<protein>
    <recommendedName>
        <fullName evidence="7">Cytochrome C biogenesis protein transmembrane domain-containing protein</fullName>
    </recommendedName>
</protein>
<keyword evidence="4 6" id="KW-1133">Transmembrane helix</keyword>
<dbReference type="EMBL" id="MHLU01000056">
    <property type="protein sequence ID" value="OGZ19387.1"/>
    <property type="molecule type" value="Genomic_DNA"/>
</dbReference>
<dbReference type="AlphaFoldDB" id="A0A1G2E0P5"/>
<dbReference type="InterPro" id="IPR003834">
    <property type="entry name" value="Cyt_c_assmbl_TM_dom"/>
</dbReference>
<comment type="subcellular location">
    <subcellularLocation>
        <location evidence="1">Membrane</location>
        <topology evidence="1">Multi-pass membrane protein</topology>
    </subcellularLocation>
</comment>
<evidence type="ECO:0000256" key="1">
    <source>
        <dbReference type="ARBA" id="ARBA00004141"/>
    </source>
</evidence>
<reference evidence="8 9" key="1">
    <citation type="journal article" date="2016" name="Nat. Commun.">
        <title>Thousands of microbial genomes shed light on interconnected biogeochemical processes in an aquifer system.</title>
        <authorList>
            <person name="Anantharaman K."/>
            <person name="Brown C.T."/>
            <person name="Hug L.A."/>
            <person name="Sharon I."/>
            <person name="Castelle C.J."/>
            <person name="Probst A.J."/>
            <person name="Thomas B.C."/>
            <person name="Singh A."/>
            <person name="Wilkins M.J."/>
            <person name="Karaoz U."/>
            <person name="Brodie E.L."/>
            <person name="Williams K.H."/>
            <person name="Hubbard S.S."/>
            <person name="Banfield J.F."/>
        </authorList>
    </citation>
    <scope>NUCLEOTIDE SEQUENCE [LARGE SCALE GENOMIC DNA]</scope>
</reference>
<comment type="similarity">
    <text evidence="2">Belongs to the DsbD family.</text>
</comment>